<evidence type="ECO:0000313" key="3">
    <source>
        <dbReference type="Proteomes" id="UP000269669"/>
    </source>
</evidence>
<dbReference type="AlphaFoldDB" id="A0A3R9R0R4"/>
<protein>
    <submittedName>
        <fullName evidence="2">Putative secreted protein with PEP-CTERM sorting signal</fullName>
    </submittedName>
</protein>
<feature type="chain" id="PRO_5018683949" evidence="1">
    <location>
        <begin position="23"/>
        <end position="223"/>
    </location>
</feature>
<proteinExistence type="predicted"/>
<keyword evidence="1" id="KW-0732">Signal</keyword>
<keyword evidence="3" id="KW-1185">Reference proteome</keyword>
<dbReference type="Proteomes" id="UP000269669">
    <property type="component" value="Unassembled WGS sequence"/>
</dbReference>
<evidence type="ECO:0000313" key="2">
    <source>
        <dbReference type="EMBL" id="RSL15156.1"/>
    </source>
</evidence>
<dbReference type="EMBL" id="RSDW01000001">
    <property type="protein sequence ID" value="RSL15156.1"/>
    <property type="molecule type" value="Genomic_DNA"/>
</dbReference>
<dbReference type="OrthoDB" id="7676189at2"/>
<gene>
    <name evidence="2" type="ORF">EDE15_0633</name>
</gene>
<name>A0A3R9R0R4_9BACT</name>
<dbReference type="RefSeq" id="WP_125483931.1">
    <property type="nucleotide sequence ID" value="NZ_RSDW01000001.1"/>
</dbReference>
<reference evidence="2 3" key="1">
    <citation type="submission" date="2018-12" db="EMBL/GenBank/DDBJ databases">
        <title>Sequencing of bacterial isolates from soil warming experiment in Harvard Forest, Massachusetts, USA.</title>
        <authorList>
            <person name="Deangelis K."/>
        </authorList>
    </citation>
    <scope>NUCLEOTIDE SEQUENCE [LARGE SCALE GENOMIC DNA]</scope>
    <source>
        <strain evidence="2 3">EB153</strain>
    </source>
</reference>
<accession>A0A3R9R0R4</accession>
<feature type="signal peptide" evidence="1">
    <location>
        <begin position="1"/>
        <end position="22"/>
    </location>
</feature>
<comment type="caution">
    <text evidence="2">The sequence shown here is derived from an EMBL/GenBank/DDBJ whole genome shotgun (WGS) entry which is preliminary data.</text>
</comment>
<evidence type="ECO:0000256" key="1">
    <source>
        <dbReference type="SAM" id="SignalP"/>
    </source>
</evidence>
<sequence>MKKLCAGIAMLMLAAGSLPSSADIIGGVVTGGSAFTAGGTFVKLTVPLANPFGPPNSVGNDNFQSPDLYGFDEDQNILLTAPLVVNVGASPIPAGTVVASHYIFFDPGPTQEVIGTVTFDSQVLGILTSTETLAASDFLAHTGVNYLNPTDRGLEAGDSVTISGPDSILFDTVASSPGDYVRVLTAFSPGGAEAAAAPEPGSVALVGSGLVALAGMLRRTRRS</sequence>
<organism evidence="2 3">
    <name type="scientific">Edaphobacter aggregans</name>
    <dbReference type="NCBI Taxonomy" id="570835"/>
    <lineage>
        <taxon>Bacteria</taxon>
        <taxon>Pseudomonadati</taxon>
        <taxon>Acidobacteriota</taxon>
        <taxon>Terriglobia</taxon>
        <taxon>Terriglobales</taxon>
        <taxon>Acidobacteriaceae</taxon>
        <taxon>Edaphobacter</taxon>
    </lineage>
</organism>